<dbReference type="PANTHER" id="PTHR36886:SF12">
    <property type="entry name" value="C3H1-TYPE DOMAIN-CONTAINING PROTEIN"/>
    <property type="match status" value="1"/>
</dbReference>
<protein>
    <recommendedName>
        <fullName evidence="3">C3H1-type domain-containing protein</fullName>
    </recommendedName>
</protein>
<sequence length="345" mass="38623">KEAIGYLKKTSPRLDVLKTRKRGAADLEDRFATGCKFFARGRCTNGNSRRFLHTKQPVTIHETSKIPHEKGLEEKSLLDGSSQSGENIRMRGGEDILHPNSQLGYTSKSPAFPSSITGYSWKNHLSQDTRYLSDYTTTDDWEPSVPFRPSLMLSQMVGYPKSVLYDGICNSIYQSDVGDGSFPVLIKHMQANADPASTGSNKVQISGHSDMLPKQNLPRHGTAVAHQENMNTSSNEDKHLESETDVDNKSVNTKLAVLKNFHVALVEFVKELLRPTWNLGLLSKVAYKKIVKKTVNIVESSLHPNQIPNTAESTEEYFDLSLTKLSNTIEVRHKKFVCPCEFHCP</sequence>
<feature type="region of interest" description="Disordered" evidence="2">
    <location>
        <begin position="225"/>
        <end position="246"/>
    </location>
</feature>
<evidence type="ECO:0000313" key="5">
    <source>
        <dbReference type="Proteomes" id="UP000004994"/>
    </source>
</evidence>
<dbReference type="AlphaFoldDB" id="A0A3Q7J8S6"/>
<keyword evidence="1" id="KW-0863">Zinc-finger</keyword>
<dbReference type="PaxDb" id="4081-Solyc12g040270.1.1"/>
<evidence type="ECO:0000256" key="1">
    <source>
        <dbReference type="PROSITE-ProRule" id="PRU00723"/>
    </source>
</evidence>
<accession>A0A3Q7J8S6</accession>
<dbReference type="STRING" id="4081.A0A3Q7J8S6"/>
<dbReference type="EnsemblPlants" id="Solyc12g040270.2.1">
    <property type="protein sequence ID" value="Solyc12g040270.2.1"/>
    <property type="gene ID" value="Solyc12g040270.2"/>
</dbReference>
<evidence type="ECO:0000259" key="3">
    <source>
        <dbReference type="PROSITE" id="PS50103"/>
    </source>
</evidence>
<dbReference type="FunCoup" id="A0A3Q7J8S6">
    <property type="interactions" value="1476"/>
</dbReference>
<keyword evidence="1" id="KW-0479">Metal-binding</keyword>
<evidence type="ECO:0000256" key="2">
    <source>
        <dbReference type="SAM" id="MobiDB-lite"/>
    </source>
</evidence>
<proteinExistence type="predicted"/>
<dbReference type="GO" id="GO:0008270">
    <property type="term" value="F:zinc ion binding"/>
    <property type="evidence" value="ECO:0007669"/>
    <property type="project" value="UniProtKB-KW"/>
</dbReference>
<feature type="domain" description="C3H1-type" evidence="3">
    <location>
        <begin position="29"/>
        <end position="56"/>
    </location>
</feature>
<keyword evidence="5" id="KW-1185">Reference proteome</keyword>
<dbReference type="InterPro" id="IPR052650">
    <property type="entry name" value="Zinc_finger_CCCH"/>
</dbReference>
<dbReference type="Proteomes" id="UP000004994">
    <property type="component" value="Chromosome 12"/>
</dbReference>
<keyword evidence="1" id="KW-0862">Zinc</keyword>
<dbReference type="PROSITE" id="PS50103">
    <property type="entry name" value="ZF_C3H1"/>
    <property type="match status" value="1"/>
</dbReference>
<organism evidence="4">
    <name type="scientific">Solanum lycopersicum</name>
    <name type="common">Tomato</name>
    <name type="synonym">Lycopersicon esculentum</name>
    <dbReference type="NCBI Taxonomy" id="4081"/>
    <lineage>
        <taxon>Eukaryota</taxon>
        <taxon>Viridiplantae</taxon>
        <taxon>Streptophyta</taxon>
        <taxon>Embryophyta</taxon>
        <taxon>Tracheophyta</taxon>
        <taxon>Spermatophyta</taxon>
        <taxon>Magnoliopsida</taxon>
        <taxon>eudicotyledons</taxon>
        <taxon>Gunneridae</taxon>
        <taxon>Pentapetalae</taxon>
        <taxon>asterids</taxon>
        <taxon>lamiids</taxon>
        <taxon>Solanales</taxon>
        <taxon>Solanaceae</taxon>
        <taxon>Solanoideae</taxon>
        <taxon>Solaneae</taxon>
        <taxon>Solanum</taxon>
        <taxon>Solanum subgen. Lycopersicon</taxon>
    </lineage>
</organism>
<evidence type="ECO:0000313" key="4">
    <source>
        <dbReference type="EnsemblPlants" id="Solyc12g040270.2.1"/>
    </source>
</evidence>
<dbReference type="Gramene" id="Solyc12g040270.2.1">
    <property type="protein sequence ID" value="Solyc12g040270.2.1"/>
    <property type="gene ID" value="Solyc12g040270.2"/>
</dbReference>
<feature type="zinc finger region" description="C3H1-type" evidence="1">
    <location>
        <begin position="29"/>
        <end position="56"/>
    </location>
</feature>
<reference evidence="4" key="1">
    <citation type="journal article" date="2012" name="Nature">
        <title>The tomato genome sequence provides insights into fleshy fruit evolution.</title>
        <authorList>
            <consortium name="Tomato Genome Consortium"/>
        </authorList>
    </citation>
    <scope>NUCLEOTIDE SEQUENCE [LARGE SCALE GENOMIC DNA]</scope>
    <source>
        <strain evidence="4">cv. Heinz 1706</strain>
    </source>
</reference>
<dbReference type="PANTHER" id="PTHR36886">
    <property type="entry name" value="PROTEIN FRIGIDA-ESSENTIAL 1"/>
    <property type="match status" value="1"/>
</dbReference>
<name>A0A3Q7J8S6_SOLLC</name>
<reference evidence="4" key="2">
    <citation type="submission" date="2019-01" db="UniProtKB">
        <authorList>
            <consortium name="EnsemblPlants"/>
        </authorList>
    </citation>
    <scope>IDENTIFICATION</scope>
    <source>
        <strain evidence="4">cv. Heinz 1706</strain>
    </source>
</reference>
<dbReference type="OMA" id="HMQENAD"/>
<dbReference type="InParanoid" id="A0A3Q7J8S6"/>
<dbReference type="InterPro" id="IPR000571">
    <property type="entry name" value="Znf_CCCH"/>
</dbReference>
<feature type="compositionally biased region" description="Basic and acidic residues" evidence="2">
    <location>
        <begin position="235"/>
        <end position="246"/>
    </location>
</feature>